<accession>A0AAF5PZD3</accession>
<protein>
    <submittedName>
        <fullName evidence="2">Uncharacterized protein</fullName>
    </submittedName>
</protein>
<evidence type="ECO:0000313" key="2">
    <source>
        <dbReference type="WBParaSite" id="mrna-Wban_08162"/>
    </source>
</evidence>
<reference evidence="2" key="3">
    <citation type="submission" date="2024-02" db="UniProtKB">
        <authorList>
            <consortium name="WormBaseParasite"/>
        </authorList>
    </citation>
    <scope>IDENTIFICATION</scope>
    <source>
        <strain evidence="2">pt0022</strain>
    </source>
</reference>
<sequence length="91" mass="10949">MKLGLCKSGHLSTHQAGWIETYLCAWSCLRYNLLSLYPQILRYTMIKFNRYKVEETDEYLLATILTRRKNPFQNFCMKFISSLYNQQIHFI</sequence>
<name>A0AAF5PZD3_WUCBA</name>
<organism evidence="1 2">
    <name type="scientific">Wuchereria bancrofti</name>
    <dbReference type="NCBI Taxonomy" id="6293"/>
    <lineage>
        <taxon>Eukaryota</taxon>
        <taxon>Metazoa</taxon>
        <taxon>Ecdysozoa</taxon>
        <taxon>Nematoda</taxon>
        <taxon>Chromadorea</taxon>
        <taxon>Rhabditida</taxon>
        <taxon>Spirurina</taxon>
        <taxon>Spiruromorpha</taxon>
        <taxon>Filarioidea</taxon>
        <taxon>Onchocercidae</taxon>
        <taxon>Wuchereria</taxon>
    </lineage>
</organism>
<reference evidence="1" key="2">
    <citation type="journal article" date="2016" name="Mol. Ecol.">
        <title>Population genomics of the filarial nematode parasite Wuchereria bancrofti from mosquitoes.</title>
        <authorList>
            <person name="Small S.T."/>
            <person name="Reimer L.J."/>
            <person name="Tisch D.J."/>
            <person name="King C.L."/>
            <person name="Christensen B.M."/>
            <person name="Siba P.M."/>
            <person name="Kazura J.W."/>
            <person name="Serre D."/>
            <person name="Zimmerman P.A."/>
        </authorList>
    </citation>
    <scope>NUCLEOTIDE SEQUENCE</scope>
    <source>
        <strain evidence="1">pt0022</strain>
    </source>
</reference>
<reference evidence="1" key="1">
    <citation type="submission" date="2015-03" db="EMBL/GenBank/DDBJ databases">
        <title>Wuchereria bancrofti Genome Sequencing Papua New Guinea Strain.</title>
        <authorList>
            <person name="Small S.T."/>
            <person name="Serre D."/>
            <person name="Zimmerman P.A."/>
        </authorList>
    </citation>
    <scope>NUCLEOTIDE SEQUENCE [LARGE SCALE GENOMIC DNA]</scope>
    <source>
        <strain evidence="1">pt0022</strain>
    </source>
</reference>
<evidence type="ECO:0000313" key="1">
    <source>
        <dbReference type="Proteomes" id="UP000093561"/>
    </source>
</evidence>
<proteinExistence type="predicted"/>
<dbReference type="Proteomes" id="UP000093561">
    <property type="component" value="Unassembled WGS sequence"/>
</dbReference>
<dbReference type="AlphaFoldDB" id="A0AAF5PZD3"/>
<dbReference type="WBParaSite" id="mrna-Wban_08162">
    <property type="protein sequence ID" value="mrna-Wban_08162"/>
    <property type="gene ID" value="Wban_08162"/>
</dbReference>